<dbReference type="EMBL" id="CAJVCH010542956">
    <property type="protein sequence ID" value="CAG7827298.1"/>
    <property type="molecule type" value="Genomic_DNA"/>
</dbReference>
<comment type="caution">
    <text evidence="1">The sequence shown here is derived from an EMBL/GenBank/DDBJ whole genome shotgun (WGS) entry which is preliminary data.</text>
</comment>
<accession>A0A8J2L8M9</accession>
<evidence type="ECO:0000313" key="1">
    <source>
        <dbReference type="EMBL" id="CAG7827298.1"/>
    </source>
</evidence>
<sequence>RNPERREKRLKIYDRVNNLAKKLDSKIHSDHAACQDCVQVKVVMLKV</sequence>
<protein>
    <submittedName>
        <fullName evidence="1">Uncharacterized protein</fullName>
    </submittedName>
</protein>
<evidence type="ECO:0000313" key="2">
    <source>
        <dbReference type="Proteomes" id="UP000708208"/>
    </source>
</evidence>
<name>A0A8J2L8M9_9HEXA</name>
<proteinExistence type="predicted"/>
<feature type="non-terminal residue" evidence="1">
    <location>
        <position position="1"/>
    </location>
</feature>
<organism evidence="1 2">
    <name type="scientific">Allacma fusca</name>
    <dbReference type="NCBI Taxonomy" id="39272"/>
    <lineage>
        <taxon>Eukaryota</taxon>
        <taxon>Metazoa</taxon>
        <taxon>Ecdysozoa</taxon>
        <taxon>Arthropoda</taxon>
        <taxon>Hexapoda</taxon>
        <taxon>Collembola</taxon>
        <taxon>Symphypleona</taxon>
        <taxon>Sminthuridae</taxon>
        <taxon>Allacma</taxon>
    </lineage>
</organism>
<dbReference type="AlphaFoldDB" id="A0A8J2L8M9"/>
<reference evidence="1" key="1">
    <citation type="submission" date="2021-06" db="EMBL/GenBank/DDBJ databases">
        <authorList>
            <person name="Hodson N. C."/>
            <person name="Mongue J. A."/>
            <person name="Jaron S. K."/>
        </authorList>
    </citation>
    <scope>NUCLEOTIDE SEQUENCE</scope>
</reference>
<keyword evidence="2" id="KW-1185">Reference proteome</keyword>
<dbReference type="Proteomes" id="UP000708208">
    <property type="component" value="Unassembled WGS sequence"/>
</dbReference>
<gene>
    <name evidence="1" type="ORF">AFUS01_LOCUS37290</name>
</gene>